<evidence type="ECO:0000313" key="2">
    <source>
        <dbReference type="Proteomes" id="UP001190926"/>
    </source>
</evidence>
<dbReference type="PANTHER" id="PTHR33070">
    <property type="entry name" value="OS06G0725500 PROTEIN"/>
    <property type="match status" value="1"/>
</dbReference>
<keyword evidence="2" id="KW-1185">Reference proteome</keyword>
<dbReference type="AlphaFoldDB" id="A0AAD4PBS7"/>
<dbReference type="InterPro" id="IPR004320">
    <property type="entry name" value="BPS1_pln"/>
</dbReference>
<accession>A0AAD4PBS7</accession>
<comment type="caution">
    <text evidence="1">The sequence shown here is derived from an EMBL/GenBank/DDBJ whole genome shotgun (WGS) entry which is preliminary data.</text>
</comment>
<evidence type="ECO:0000313" key="1">
    <source>
        <dbReference type="EMBL" id="KAH6833037.1"/>
    </source>
</evidence>
<dbReference type="Proteomes" id="UP001190926">
    <property type="component" value="Unassembled WGS sequence"/>
</dbReference>
<dbReference type="GO" id="GO:0048367">
    <property type="term" value="P:shoot system development"/>
    <property type="evidence" value="ECO:0007669"/>
    <property type="project" value="InterPro"/>
</dbReference>
<reference evidence="1 2" key="1">
    <citation type="journal article" date="2021" name="Nat. Commun.">
        <title>Incipient diploidization of the medicinal plant Perilla within 10,000 years.</title>
        <authorList>
            <person name="Zhang Y."/>
            <person name="Shen Q."/>
            <person name="Leng L."/>
            <person name="Zhang D."/>
            <person name="Chen S."/>
            <person name="Shi Y."/>
            <person name="Ning Z."/>
            <person name="Chen S."/>
        </authorList>
    </citation>
    <scope>NUCLEOTIDE SEQUENCE [LARGE SCALE GENOMIC DNA]</scope>
    <source>
        <strain evidence="2">cv. PC099</strain>
    </source>
</reference>
<organism evidence="1 2">
    <name type="scientific">Perilla frutescens var. hirtella</name>
    <name type="common">Perilla citriodora</name>
    <name type="synonym">Perilla setoyensis</name>
    <dbReference type="NCBI Taxonomy" id="608512"/>
    <lineage>
        <taxon>Eukaryota</taxon>
        <taxon>Viridiplantae</taxon>
        <taxon>Streptophyta</taxon>
        <taxon>Embryophyta</taxon>
        <taxon>Tracheophyta</taxon>
        <taxon>Spermatophyta</taxon>
        <taxon>Magnoliopsida</taxon>
        <taxon>eudicotyledons</taxon>
        <taxon>Gunneridae</taxon>
        <taxon>Pentapetalae</taxon>
        <taxon>asterids</taxon>
        <taxon>lamiids</taxon>
        <taxon>Lamiales</taxon>
        <taxon>Lamiaceae</taxon>
        <taxon>Nepetoideae</taxon>
        <taxon>Elsholtzieae</taxon>
        <taxon>Perilla</taxon>
    </lineage>
</organism>
<sequence length="283" mass="32532">MALSPLRLKFNHHGRSHSLPSTTHPAFSQFDENFKSSEPASPSLLSLADTLNGLTILYCSIDDSLKLHHIQHIIAQECHEKWVDQVLDGYIQLLDACTAAKDLFSQTKHDIQELLSALRRKDVNGTHCYLTSRRKTKKMIQRSLKELRSCRNIRNNVVVRVEEDHETVALVHMFKQAESATISLIESLLSYVVGNKVQARQSGWSFVSKLMQSKKASHQDEETDSNEFKKIDSFLQTSQEEDMQVMNHLKEMDSSIQTLEEELECLFKQLIRTRVFLLNILNH</sequence>
<name>A0AAD4PBS7_PERFH</name>
<gene>
    <name evidence="1" type="ORF">C2S53_005731</name>
</gene>
<dbReference type="EMBL" id="SDAM02000061">
    <property type="protein sequence ID" value="KAH6833037.1"/>
    <property type="molecule type" value="Genomic_DNA"/>
</dbReference>
<dbReference type="PANTHER" id="PTHR33070:SF129">
    <property type="entry name" value="DUF241 DOMAIN PROTEIN"/>
    <property type="match status" value="1"/>
</dbReference>
<proteinExistence type="predicted"/>
<protein>
    <submittedName>
        <fullName evidence="1">Uncharacterized protein</fullName>
    </submittedName>
</protein>
<dbReference type="Pfam" id="PF03087">
    <property type="entry name" value="BPS1"/>
    <property type="match status" value="1"/>
</dbReference>
<dbReference type="GO" id="GO:0048364">
    <property type="term" value="P:root development"/>
    <property type="evidence" value="ECO:0007669"/>
    <property type="project" value="InterPro"/>
</dbReference>